<accession>A0ABP5DPY1</accession>
<organism evidence="2 3">
    <name type="scientific">Amycolatopsis minnesotensis</name>
    <dbReference type="NCBI Taxonomy" id="337894"/>
    <lineage>
        <taxon>Bacteria</taxon>
        <taxon>Bacillati</taxon>
        <taxon>Actinomycetota</taxon>
        <taxon>Actinomycetes</taxon>
        <taxon>Pseudonocardiales</taxon>
        <taxon>Pseudonocardiaceae</taxon>
        <taxon>Amycolatopsis</taxon>
    </lineage>
</organism>
<feature type="region of interest" description="Disordered" evidence="1">
    <location>
        <begin position="86"/>
        <end position="119"/>
    </location>
</feature>
<keyword evidence="3" id="KW-1185">Reference proteome</keyword>
<comment type="caution">
    <text evidence="2">The sequence shown here is derived from an EMBL/GenBank/DDBJ whole genome shotgun (WGS) entry which is preliminary data.</text>
</comment>
<dbReference type="EMBL" id="BAAANN010000040">
    <property type="protein sequence ID" value="GAA1984291.1"/>
    <property type="molecule type" value="Genomic_DNA"/>
</dbReference>
<evidence type="ECO:0000256" key="1">
    <source>
        <dbReference type="SAM" id="MobiDB-lite"/>
    </source>
</evidence>
<gene>
    <name evidence="2" type="ORF">GCM10009754_71970</name>
</gene>
<evidence type="ECO:0000313" key="2">
    <source>
        <dbReference type="EMBL" id="GAA1984291.1"/>
    </source>
</evidence>
<reference evidence="3" key="1">
    <citation type="journal article" date="2019" name="Int. J. Syst. Evol. Microbiol.">
        <title>The Global Catalogue of Microorganisms (GCM) 10K type strain sequencing project: providing services to taxonomists for standard genome sequencing and annotation.</title>
        <authorList>
            <consortium name="The Broad Institute Genomics Platform"/>
            <consortium name="The Broad Institute Genome Sequencing Center for Infectious Disease"/>
            <person name="Wu L."/>
            <person name="Ma J."/>
        </authorList>
    </citation>
    <scope>NUCLEOTIDE SEQUENCE [LARGE SCALE GENOMIC DNA]</scope>
    <source>
        <strain evidence="3">JCM 14545</strain>
    </source>
</reference>
<evidence type="ECO:0000313" key="3">
    <source>
        <dbReference type="Proteomes" id="UP001501116"/>
    </source>
</evidence>
<proteinExistence type="predicted"/>
<dbReference type="Proteomes" id="UP001501116">
    <property type="component" value="Unassembled WGS sequence"/>
</dbReference>
<sequence length="119" mass="13036">MRCLRWSASYRATALTAQGSEAARKFCGDDLGRAALAARGRALADRDAASVDQPGQEALVRYSPVSFPVSVRRRSDWLLVLHRSVRPGGSSRYEPPRTTKRRPEKRKVAGSIPALATIT</sequence>
<name>A0ABP5DPY1_9PSEU</name>
<protein>
    <submittedName>
        <fullName evidence="2">Uncharacterized protein</fullName>
    </submittedName>
</protein>